<organism evidence="2 3">
    <name type="scientific">Paramagnetospirillum magneticum (strain ATCC 700264 / AMB-1)</name>
    <name type="common">Magnetospirillum magneticum</name>
    <dbReference type="NCBI Taxonomy" id="342108"/>
    <lineage>
        <taxon>Bacteria</taxon>
        <taxon>Pseudomonadati</taxon>
        <taxon>Pseudomonadota</taxon>
        <taxon>Alphaproteobacteria</taxon>
        <taxon>Rhodospirillales</taxon>
        <taxon>Magnetospirillaceae</taxon>
        <taxon>Paramagnetospirillum</taxon>
    </lineage>
</organism>
<dbReference type="KEGG" id="mag:amb1421"/>
<dbReference type="HOGENOM" id="CLU_1803840_0_0_5"/>
<keyword evidence="3" id="KW-1185">Reference proteome</keyword>
<evidence type="ECO:0000313" key="2">
    <source>
        <dbReference type="EMBL" id="BAE50225.1"/>
    </source>
</evidence>
<reference evidence="2 3" key="1">
    <citation type="journal article" date="2005" name="DNA Res.">
        <title>Complete genome sequence of the facultative anaerobic magnetotactic bacterium Magnetospirillum sp. strain AMB-1.</title>
        <authorList>
            <person name="Matsunaga T."/>
            <person name="Okamura Y."/>
            <person name="Fukuda Y."/>
            <person name="Wahyudi A.T."/>
            <person name="Murase Y."/>
            <person name="Takeyama H."/>
        </authorList>
    </citation>
    <scope>NUCLEOTIDE SEQUENCE [LARGE SCALE GENOMIC DNA]</scope>
    <source>
        <strain evidence="3">ATCC 700264 / AMB-1</strain>
    </source>
</reference>
<feature type="region of interest" description="Disordered" evidence="1">
    <location>
        <begin position="89"/>
        <end position="117"/>
    </location>
</feature>
<proteinExistence type="predicted"/>
<dbReference type="EMBL" id="AP007255">
    <property type="protein sequence ID" value="BAE50225.1"/>
    <property type="molecule type" value="Genomic_DNA"/>
</dbReference>
<evidence type="ECO:0000313" key="3">
    <source>
        <dbReference type="Proteomes" id="UP000007058"/>
    </source>
</evidence>
<gene>
    <name evidence="2" type="ordered locus">amb1421</name>
</gene>
<feature type="compositionally biased region" description="Basic residues" evidence="1">
    <location>
        <begin position="1"/>
        <end position="11"/>
    </location>
</feature>
<name>Q2W7F0_PARM1</name>
<protein>
    <submittedName>
        <fullName evidence="2">Uncharacterized protein</fullName>
    </submittedName>
</protein>
<dbReference type="AlphaFoldDB" id="Q2W7F0"/>
<evidence type="ECO:0000256" key="1">
    <source>
        <dbReference type="SAM" id="MobiDB-lite"/>
    </source>
</evidence>
<dbReference type="Proteomes" id="UP000007058">
    <property type="component" value="Chromosome"/>
</dbReference>
<sequence length="143" mass="15631">MTSCRSCRRPSQRMATASPRPSPTWRSAQTGPMFRPPSGAPVSSVCASLQWNAVSSHAPAIPADAVAAMVLPGLAETMRPPRRYLVRRPLETIPRPKAPAPGVGRHSVRPDRPVQQKELQGTDAPWRYFMLRNCRGAILDPGL</sequence>
<accession>Q2W7F0</accession>
<feature type="region of interest" description="Disordered" evidence="1">
    <location>
        <begin position="1"/>
        <end position="42"/>
    </location>
</feature>